<dbReference type="Gene3D" id="3.80.10.10">
    <property type="entry name" value="Ribonuclease Inhibitor"/>
    <property type="match status" value="1"/>
</dbReference>
<protein>
    <recommendedName>
        <fullName evidence="1">Leucine-rich repeat-containing protein 41</fullName>
    </recommendedName>
</protein>
<sequence>MRRAEPTNVTQTCLKEICLRAVRKHFSALDFRAVLDLPAPLIRDLLPHLTVCQLDELQPELNQRGISTHSGWAGILQDMYGPNYEVDLHTEERAKHEVMSRLFTLVFYGFTNHFVERNITNLSTSSFLWAAAKCIKHFLLNANFHKPLQRLTAEQQPLLNLLEKHIRSVAVVQSIDVSKRKTQTSLYILHRLLDHGMAKKLVVDVRCPIALAWLLHGRGSQDATPELKSLMLCKRESSISQAAAARADIAGCSAGRETRASEDEDDPVIPFKRSMLDSASQEEESGNWKPGPDFTVDPQVLCRTFSPCDDHSAGACTWGQIDCLEIRECRSVTLRVLNSALPTFFCLRSLTLHSSVTLRESDVLGLARALKQLSESSRSCLTFLNIGVLPNAKLTEMLLDACPKVTSLHVEIQTMMWGTLVQAYHPRTAESDKELPLEKLTVKVGELQTDVHFITSVLRRSPHLTSLHIAGIRLPTGSSLSQLLTTISESNTCLRSLNLEDMKLSDCLPEIHNLLRDCKLEELRCNDCRLHECSDTEHCLQQLVVALKTVPSLHTLSLARNRLACGGAAVALDVEPFVHKPEAKNVCVLAELFSGPSPSTVKWLDISSNFIRPAELLELAHRLSSHRPPQRLVLDLRRNPGDRDPDTWNAALNKLRPLCALLVGVWKSSDTMVDHISNM</sequence>
<reference evidence="6" key="2">
    <citation type="submission" date="2025-08" db="UniProtKB">
        <authorList>
            <consortium name="Ensembl"/>
        </authorList>
    </citation>
    <scope>IDENTIFICATION</scope>
</reference>
<dbReference type="PANTHER" id="PTHR15354:SF1">
    <property type="entry name" value="LEUCINE-RICH REPEAT-CONTAINING PROTEIN 41"/>
    <property type="match status" value="1"/>
</dbReference>
<evidence type="ECO:0000256" key="3">
    <source>
        <dbReference type="ARBA" id="ARBA00022614"/>
    </source>
</evidence>
<dbReference type="Proteomes" id="UP000694558">
    <property type="component" value="Chromosome 12"/>
</dbReference>
<keyword evidence="4" id="KW-0677">Repeat</keyword>
<evidence type="ECO:0000256" key="2">
    <source>
        <dbReference type="ARBA" id="ARBA00022553"/>
    </source>
</evidence>
<keyword evidence="2" id="KW-0597">Phosphoprotein</keyword>
<dbReference type="Ensembl" id="ENSSMAT00000052218.1">
    <property type="protein sequence ID" value="ENSSMAP00000050732.1"/>
    <property type="gene ID" value="ENSSMAG00000027470.1"/>
</dbReference>
<keyword evidence="5" id="KW-0833">Ubl conjugation pathway</keyword>
<dbReference type="AlphaFoldDB" id="A0A8D3CTX4"/>
<reference evidence="6" key="1">
    <citation type="submission" date="2023-05" db="EMBL/GenBank/DDBJ databases">
        <title>High-quality long-read genome of Scophthalmus maximus.</title>
        <authorList>
            <person name="Lien S."/>
            <person name="Martinez P."/>
        </authorList>
    </citation>
    <scope>NUCLEOTIDE SEQUENCE [LARGE SCALE GENOMIC DNA]</scope>
</reference>
<dbReference type="GeneTree" id="ENSGT00390000015908"/>
<accession>A0A8D3CTX4</accession>
<evidence type="ECO:0000256" key="5">
    <source>
        <dbReference type="ARBA" id="ARBA00022786"/>
    </source>
</evidence>
<dbReference type="SUPFAM" id="SSF52047">
    <property type="entry name" value="RNI-like"/>
    <property type="match status" value="1"/>
</dbReference>
<organism evidence="6 7">
    <name type="scientific">Scophthalmus maximus</name>
    <name type="common">Turbot</name>
    <name type="synonym">Psetta maxima</name>
    <dbReference type="NCBI Taxonomy" id="52904"/>
    <lineage>
        <taxon>Eukaryota</taxon>
        <taxon>Metazoa</taxon>
        <taxon>Chordata</taxon>
        <taxon>Craniata</taxon>
        <taxon>Vertebrata</taxon>
        <taxon>Euteleostomi</taxon>
        <taxon>Actinopterygii</taxon>
        <taxon>Neopterygii</taxon>
        <taxon>Teleostei</taxon>
        <taxon>Neoteleostei</taxon>
        <taxon>Acanthomorphata</taxon>
        <taxon>Carangaria</taxon>
        <taxon>Pleuronectiformes</taxon>
        <taxon>Pleuronectoidei</taxon>
        <taxon>Scophthalmidae</taxon>
        <taxon>Scophthalmus</taxon>
    </lineage>
</organism>
<evidence type="ECO:0000256" key="1">
    <source>
        <dbReference type="ARBA" id="ARBA00014201"/>
    </source>
</evidence>
<dbReference type="PANTHER" id="PTHR15354">
    <property type="entry name" value="MUF1"/>
    <property type="match status" value="1"/>
</dbReference>
<dbReference type="InterPro" id="IPR026137">
    <property type="entry name" value="Leu_rpt_41"/>
</dbReference>
<name>A0A8D3CTX4_SCOMX</name>
<dbReference type="InterPro" id="IPR032675">
    <property type="entry name" value="LRR_dom_sf"/>
</dbReference>
<evidence type="ECO:0000313" key="7">
    <source>
        <dbReference type="Proteomes" id="UP000694558"/>
    </source>
</evidence>
<evidence type="ECO:0000313" key="6">
    <source>
        <dbReference type="Ensembl" id="ENSSMAP00000050732.1"/>
    </source>
</evidence>
<proteinExistence type="predicted"/>
<gene>
    <name evidence="6" type="primary">LOC124849348</name>
</gene>
<keyword evidence="3" id="KW-0433">Leucine-rich repeat</keyword>
<evidence type="ECO:0000256" key="4">
    <source>
        <dbReference type="ARBA" id="ARBA00022737"/>
    </source>
</evidence>